<dbReference type="Proteomes" id="UP001331761">
    <property type="component" value="Unassembled WGS sequence"/>
</dbReference>
<proteinExistence type="predicted"/>
<evidence type="ECO:0000256" key="2">
    <source>
        <dbReference type="SAM" id="SignalP"/>
    </source>
</evidence>
<dbReference type="InterPro" id="IPR052140">
    <property type="entry name" value="Dev_Signal_Hedgehog-like"/>
</dbReference>
<sequence length="438" mass="47467">MIQKALWCLLSLHLARYSQASFCGQAAIPFTFQVLHSGLPVLGCARPTCFGWNANGTRADDTAQFYRISGKEDGYLRRSDEVARSPSHDQGMVARVAKCEETYSKQGCVAGQWIGGIAPQSPGQGSELQVRCCWYAPLIEAEDRGVAMVTNGQLVVGGEVMDGDVLEGFDYIADIRTEGVKNGRTVYAVSIRRMICTDDNSVSENAVLQRLDGDAQPRHKKRIASKSVLDHPHRIINTAHVSSTPPADYQTALSTYTQQIPIGYGASAAPPAPQYNTPHGSANYGGAPAYQQPVVPQPLSQPSQPQYIAAQMGNVIQSPGVQTAIPASQYSPYYPVPIQQAPQPLAPVYGQQPNSFMSLQQFPTAPQQQAQPQPQPLLQLQEPQAVLTTPLPTLPPLTFPSLDQIPKIDIPSVEDVENVIPPVQRAILTTVARFFGVL</sequence>
<accession>A0AAN8FI45</accession>
<organism evidence="3 4">
    <name type="scientific">Trichostrongylus colubriformis</name>
    <name type="common">Black scour worm</name>
    <dbReference type="NCBI Taxonomy" id="6319"/>
    <lineage>
        <taxon>Eukaryota</taxon>
        <taxon>Metazoa</taxon>
        <taxon>Ecdysozoa</taxon>
        <taxon>Nematoda</taxon>
        <taxon>Chromadorea</taxon>
        <taxon>Rhabditida</taxon>
        <taxon>Rhabditina</taxon>
        <taxon>Rhabditomorpha</taxon>
        <taxon>Strongyloidea</taxon>
        <taxon>Trichostrongylidae</taxon>
        <taxon>Trichostrongylus</taxon>
    </lineage>
</organism>
<evidence type="ECO:0000313" key="3">
    <source>
        <dbReference type="EMBL" id="KAK5979196.1"/>
    </source>
</evidence>
<reference evidence="3 4" key="1">
    <citation type="submission" date="2019-10" db="EMBL/GenBank/DDBJ databases">
        <title>Assembly and Annotation for the nematode Trichostrongylus colubriformis.</title>
        <authorList>
            <person name="Martin J."/>
        </authorList>
    </citation>
    <scope>NUCLEOTIDE SEQUENCE [LARGE SCALE GENOMIC DNA]</scope>
    <source>
        <strain evidence="3">G859</strain>
        <tissue evidence="3">Whole worm</tissue>
    </source>
</reference>
<feature type="signal peptide" evidence="2">
    <location>
        <begin position="1"/>
        <end position="20"/>
    </location>
</feature>
<keyword evidence="1" id="KW-0217">Developmental protein</keyword>
<name>A0AAN8FI45_TRICO</name>
<dbReference type="AlphaFoldDB" id="A0AAN8FI45"/>
<keyword evidence="4" id="KW-1185">Reference proteome</keyword>
<evidence type="ECO:0000256" key="1">
    <source>
        <dbReference type="ARBA" id="ARBA00022473"/>
    </source>
</evidence>
<evidence type="ECO:0000313" key="4">
    <source>
        <dbReference type="Proteomes" id="UP001331761"/>
    </source>
</evidence>
<keyword evidence="2" id="KW-0732">Signal</keyword>
<dbReference type="PANTHER" id="PTHR46706">
    <property type="entry name" value="PROTEIN QUA-1-RELATED"/>
    <property type="match status" value="1"/>
</dbReference>
<feature type="chain" id="PRO_5042881442" evidence="2">
    <location>
        <begin position="21"/>
        <end position="438"/>
    </location>
</feature>
<comment type="caution">
    <text evidence="3">The sequence shown here is derived from an EMBL/GenBank/DDBJ whole genome shotgun (WGS) entry which is preliminary data.</text>
</comment>
<dbReference type="PANTHER" id="PTHR46706:SF12">
    <property type="entry name" value="PROTEIN QUA-1-RELATED"/>
    <property type="match status" value="1"/>
</dbReference>
<gene>
    <name evidence="3" type="ORF">GCK32_004759</name>
</gene>
<dbReference type="EMBL" id="WIXE01008578">
    <property type="protein sequence ID" value="KAK5979196.1"/>
    <property type="molecule type" value="Genomic_DNA"/>
</dbReference>
<protein>
    <submittedName>
        <fullName evidence="3">WaRThog (Hedgehog family)</fullName>
    </submittedName>
</protein>